<sequence length="181" mass="18886">MAPFFARRAGRSGRRAHEATVAVLLFPALAAVGFWLYASWWFSADPLGGMQAATPDGWLPGGAGASAAAALRQIALALLAAPLVLVASTVRAVRDPWSLIAPGIALVGLYLSLWLGLREAAGQTWIVLTALYVLLLAPRDPSPRRRVVIVVAAAAQLAIGWLVVLTSGGTLGDWTRALLGG</sequence>
<feature type="transmembrane region" description="Helical" evidence="1">
    <location>
        <begin position="21"/>
        <end position="42"/>
    </location>
</feature>
<evidence type="ECO:0000313" key="2">
    <source>
        <dbReference type="EMBL" id="GIG34992.1"/>
    </source>
</evidence>
<keyword evidence="1" id="KW-1133">Transmembrane helix</keyword>
<gene>
    <name evidence="2" type="ORF">Cpa01nite_03730</name>
</gene>
<dbReference type="RefSeq" id="WP_203667035.1">
    <property type="nucleotide sequence ID" value="NZ_BONO01000002.1"/>
</dbReference>
<keyword evidence="1" id="KW-0812">Transmembrane</keyword>
<evidence type="ECO:0000313" key="3">
    <source>
        <dbReference type="Proteomes" id="UP000642125"/>
    </source>
</evidence>
<comment type="caution">
    <text evidence="2">The sequence shown here is derived from an EMBL/GenBank/DDBJ whole genome shotgun (WGS) entry which is preliminary data.</text>
</comment>
<feature type="transmembrane region" description="Helical" evidence="1">
    <location>
        <begin position="149"/>
        <end position="171"/>
    </location>
</feature>
<protein>
    <recommendedName>
        <fullName evidence="4">Tripartite tricarboxylate transporter TctB family protein</fullName>
    </recommendedName>
</protein>
<dbReference type="Proteomes" id="UP000642125">
    <property type="component" value="Unassembled WGS sequence"/>
</dbReference>
<name>A0A919U5G9_9CELL</name>
<accession>A0A919U5G9</accession>
<proteinExistence type="predicted"/>
<evidence type="ECO:0000256" key="1">
    <source>
        <dbReference type="SAM" id="Phobius"/>
    </source>
</evidence>
<keyword evidence="3" id="KW-1185">Reference proteome</keyword>
<dbReference type="AlphaFoldDB" id="A0A919U5G9"/>
<dbReference type="EMBL" id="BONO01000002">
    <property type="protein sequence ID" value="GIG34992.1"/>
    <property type="molecule type" value="Genomic_DNA"/>
</dbReference>
<keyword evidence="1" id="KW-0472">Membrane</keyword>
<evidence type="ECO:0008006" key="4">
    <source>
        <dbReference type="Google" id="ProtNLM"/>
    </source>
</evidence>
<organism evidence="2 3">
    <name type="scientific">Cellulomonas pakistanensis</name>
    <dbReference type="NCBI Taxonomy" id="992287"/>
    <lineage>
        <taxon>Bacteria</taxon>
        <taxon>Bacillati</taxon>
        <taxon>Actinomycetota</taxon>
        <taxon>Actinomycetes</taxon>
        <taxon>Micrococcales</taxon>
        <taxon>Cellulomonadaceae</taxon>
        <taxon>Cellulomonas</taxon>
    </lineage>
</organism>
<reference evidence="2" key="1">
    <citation type="submission" date="2021-01" db="EMBL/GenBank/DDBJ databases">
        <title>Whole genome shotgun sequence of Cellulomonas pakistanensis NBRC 110800.</title>
        <authorList>
            <person name="Komaki H."/>
            <person name="Tamura T."/>
        </authorList>
    </citation>
    <scope>NUCLEOTIDE SEQUENCE</scope>
    <source>
        <strain evidence="2">NBRC 110800</strain>
    </source>
</reference>
<feature type="transmembrane region" description="Helical" evidence="1">
    <location>
        <begin position="62"/>
        <end position="85"/>
    </location>
</feature>
<feature type="transmembrane region" description="Helical" evidence="1">
    <location>
        <begin position="97"/>
        <end position="114"/>
    </location>
</feature>
<feature type="transmembrane region" description="Helical" evidence="1">
    <location>
        <begin position="120"/>
        <end position="137"/>
    </location>
</feature>